<evidence type="ECO:0000256" key="1">
    <source>
        <dbReference type="SAM" id="MobiDB-lite"/>
    </source>
</evidence>
<evidence type="ECO:0000313" key="3">
    <source>
        <dbReference type="EMBL" id="QEC49153.1"/>
    </source>
</evidence>
<name>A0A5B8U7R4_9ACTN</name>
<gene>
    <name evidence="3" type="ORF">FSW04_17265</name>
</gene>
<feature type="region of interest" description="Disordered" evidence="1">
    <location>
        <begin position="40"/>
        <end position="65"/>
    </location>
</feature>
<dbReference type="KEGG" id="bsol:FSW04_17265"/>
<dbReference type="RefSeq" id="WP_146921496.1">
    <property type="nucleotide sequence ID" value="NZ_CP042430.1"/>
</dbReference>
<dbReference type="InterPro" id="IPR011047">
    <property type="entry name" value="Quinoprotein_ADH-like_sf"/>
</dbReference>
<dbReference type="Gene3D" id="2.40.10.480">
    <property type="match status" value="1"/>
</dbReference>
<evidence type="ECO:0000259" key="2">
    <source>
        <dbReference type="Pfam" id="PF13360"/>
    </source>
</evidence>
<dbReference type="EMBL" id="CP042430">
    <property type="protein sequence ID" value="QEC49153.1"/>
    <property type="molecule type" value="Genomic_DNA"/>
</dbReference>
<keyword evidence="4" id="KW-1185">Reference proteome</keyword>
<reference evidence="3 4" key="1">
    <citation type="journal article" date="2018" name="J. Microbiol.">
        <title>Baekduia soli gen. nov., sp. nov., a novel bacterium isolated from the soil of Baekdu Mountain and proposal of a novel family name, Baekduiaceae fam. nov.</title>
        <authorList>
            <person name="An D.S."/>
            <person name="Siddiqi M.Z."/>
            <person name="Kim K.H."/>
            <person name="Yu H.S."/>
            <person name="Im W.T."/>
        </authorList>
    </citation>
    <scope>NUCLEOTIDE SEQUENCE [LARGE SCALE GENOMIC DNA]</scope>
    <source>
        <strain evidence="3 4">BR7-21</strain>
    </source>
</reference>
<feature type="domain" description="Pyrrolo-quinoline quinone repeat" evidence="2">
    <location>
        <begin position="238"/>
        <end position="427"/>
    </location>
</feature>
<sequence>MFRPTGGRRRRLVWVAAALVSLALGVTAVVALTGGQGDVSNPDVEFNTTPPTLPSVPQPQTGAKRDAAMDDRFSWPVYGLTKARTRYLPLSRPLRPPFTVRWRLTGSILLEFPPVLCGGSLYLLKNNGALYSLSKRTGHVRWKVKLGYLAAASPACGHGTVYSVLLARGKGVRAGRVVATATDTGRTRWSRKLPSRSESSPLLDQGRLYFGTEDGTVYALRAADGSTRWTYRAGGAVKGALALDEGRLIFGDYGGQVTALSRADGHVLWKTGTSGGAFGLRSGNFYATPAIAYGRVYLGNTDGFVYSFAARTGKLAWRHHTGGYVYSSPAISDVLGGTVYAGSYDGKLYAFDARSGSVRWTRTAGGKISGGPVVIGDLVFYSNLSRKSTGAVGAATGKLVWSMGSGAFNPVISDGTRLYLNGYSTLYMLAEQGRSSSGTLTSAGRKARRDHLRAAAQRRHRRYVARRVAARRAQVHRILELHRRRIKVCFGSGRDRTCRLPRPPVCFAKDGGTVCRARKPA</sequence>
<dbReference type="PANTHER" id="PTHR34512:SF30">
    <property type="entry name" value="OUTER MEMBRANE PROTEIN ASSEMBLY FACTOR BAMB"/>
    <property type="match status" value="1"/>
</dbReference>
<dbReference type="AlphaFoldDB" id="A0A5B8U7R4"/>
<dbReference type="SMART" id="SM00564">
    <property type="entry name" value="PQQ"/>
    <property type="match status" value="5"/>
</dbReference>
<dbReference type="OrthoDB" id="256225at2"/>
<dbReference type="Gene3D" id="2.40.128.630">
    <property type="match status" value="1"/>
</dbReference>
<dbReference type="SUPFAM" id="SSF50998">
    <property type="entry name" value="Quinoprotein alcohol dehydrogenase-like"/>
    <property type="match status" value="1"/>
</dbReference>
<dbReference type="InterPro" id="IPR015943">
    <property type="entry name" value="WD40/YVTN_repeat-like_dom_sf"/>
</dbReference>
<feature type="compositionally biased region" description="Basic residues" evidence="1">
    <location>
        <begin position="445"/>
        <end position="456"/>
    </location>
</feature>
<proteinExistence type="predicted"/>
<feature type="region of interest" description="Disordered" evidence="1">
    <location>
        <begin position="436"/>
        <end position="456"/>
    </location>
</feature>
<evidence type="ECO:0000313" key="4">
    <source>
        <dbReference type="Proteomes" id="UP000321805"/>
    </source>
</evidence>
<dbReference type="Proteomes" id="UP000321805">
    <property type="component" value="Chromosome"/>
</dbReference>
<dbReference type="Gene3D" id="2.130.10.10">
    <property type="entry name" value="YVTN repeat-like/Quinoprotein amine dehydrogenase"/>
    <property type="match status" value="1"/>
</dbReference>
<dbReference type="InterPro" id="IPR002372">
    <property type="entry name" value="PQQ_rpt_dom"/>
</dbReference>
<organism evidence="3 4">
    <name type="scientific">Baekduia soli</name>
    <dbReference type="NCBI Taxonomy" id="496014"/>
    <lineage>
        <taxon>Bacteria</taxon>
        <taxon>Bacillati</taxon>
        <taxon>Actinomycetota</taxon>
        <taxon>Thermoleophilia</taxon>
        <taxon>Solirubrobacterales</taxon>
        <taxon>Baekduiaceae</taxon>
        <taxon>Baekduia</taxon>
    </lineage>
</organism>
<dbReference type="PANTHER" id="PTHR34512">
    <property type="entry name" value="CELL SURFACE PROTEIN"/>
    <property type="match status" value="1"/>
</dbReference>
<accession>A0A5B8U7R4</accession>
<dbReference type="InterPro" id="IPR018391">
    <property type="entry name" value="PQQ_b-propeller_rpt"/>
</dbReference>
<protein>
    <submittedName>
        <fullName evidence="3">PQQ-binding-like beta-propeller repeat protein</fullName>
    </submittedName>
</protein>
<dbReference type="Pfam" id="PF13360">
    <property type="entry name" value="PQQ_2"/>
    <property type="match status" value="1"/>
</dbReference>